<dbReference type="InterPro" id="IPR027304">
    <property type="entry name" value="Trigger_fact/SurA_dom_sf"/>
</dbReference>
<dbReference type="OrthoDB" id="14196at2"/>
<reference evidence="11 12" key="1">
    <citation type="submission" date="2018-09" db="EMBL/GenBank/DDBJ databases">
        <title>Profundibacter amoris BAR1 gen. nov., sp. nov., a new member of the Roseobacter clade isolated at Lokis Castle Vent Field on the Arctic Mid-Oceanic Ridge.</title>
        <authorList>
            <person name="Le Moine Bauer S."/>
            <person name="Sjoeberg A.G."/>
            <person name="L'Haridon S."/>
            <person name="Stokke R."/>
            <person name="Roalkvam I."/>
            <person name="Steen I.H."/>
            <person name="Dahle H."/>
        </authorList>
    </citation>
    <scope>NUCLEOTIDE SEQUENCE [LARGE SCALE GENOMIC DNA]</scope>
    <source>
        <strain evidence="11 12">BAR1</strain>
    </source>
</reference>
<keyword evidence="8 11" id="KW-0413">Isomerase</keyword>
<dbReference type="SUPFAM" id="SSF109998">
    <property type="entry name" value="Triger factor/SurA peptide-binding domain-like"/>
    <property type="match status" value="1"/>
</dbReference>
<comment type="similarity">
    <text evidence="2">Belongs to the PpiC/parvulin rotamase family.</text>
</comment>
<protein>
    <recommendedName>
        <fullName evidence="4">Parvulin-like PPIase</fullName>
        <ecNumber evidence="3">5.2.1.8</ecNumber>
    </recommendedName>
    <alternativeName>
        <fullName evidence="6">Peptidyl-prolyl cis-trans isomerase plp</fullName>
    </alternativeName>
    <alternativeName>
        <fullName evidence="7">Rotamase plp</fullName>
    </alternativeName>
</protein>
<dbReference type="InterPro" id="IPR023058">
    <property type="entry name" value="PPIase_PpiC_CS"/>
</dbReference>
<proteinExistence type="inferred from homology"/>
<name>A0A347UKX0_9RHOB</name>
<comment type="catalytic activity">
    <reaction evidence="1">
        <text>[protein]-peptidylproline (omega=180) = [protein]-peptidylproline (omega=0)</text>
        <dbReference type="Rhea" id="RHEA:16237"/>
        <dbReference type="Rhea" id="RHEA-COMP:10747"/>
        <dbReference type="Rhea" id="RHEA-COMP:10748"/>
        <dbReference type="ChEBI" id="CHEBI:83833"/>
        <dbReference type="ChEBI" id="CHEBI:83834"/>
        <dbReference type="EC" id="5.2.1.8"/>
    </reaction>
</comment>
<evidence type="ECO:0000256" key="1">
    <source>
        <dbReference type="ARBA" id="ARBA00000971"/>
    </source>
</evidence>
<dbReference type="EC" id="5.2.1.8" evidence="3"/>
<keyword evidence="5 8" id="KW-0697">Rotamase</keyword>
<dbReference type="PANTHER" id="PTHR47245">
    <property type="entry name" value="PEPTIDYLPROLYL ISOMERASE"/>
    <property type="match status" value="1"/>
</dbReference>
<evidence type="ECO:0000256" key="9">
    <source>
        <dbReference type="SAM" id="SignalP"/>
    </source>
</evidence>
<evidence type="ECO:0000313" key="12">
    <source>
        <dbReference type="Proteomes" id="UP000261704"/>
    </source>
</evidence>
<evidence type="ECO:0000256" key="5">
    <source>
        <dbReference type="ARBA" id="ARBA00023110"/>
    </source>
</evidence>
<feature type="domain" description="PpiC" evidence="10">
    <location>
        <begin position="134"/>
        <end position="223"/>
    </location>
</feature>
<evidence type="ECO:0000256" key="2">
    <source>
        <dbReference type="ARBA" id="ARBA00007656"/>
    </source>
</evidence>
<keyword evidence="9" id="KW-0732">Signal</keyword>
<gene>
    <name evidence="11" type="ORF">BAR1_17105</name>
</gene>
<dbReference type="EMBL" id="CP032125">
    <property type="protein sequence ID" value="AXX99498.1"/>
    <property type="molecule type" value="Genomic_DNA"/>
</dbReference>
<dbReference type="Proteomes" id="UP000261704">
    <property type="component" value="Chromosome"/>
</dbReference>
<evidence type="ECO:0000313" key="11">
    <source>
        <dbReference type="EMBL" id="AXX99498.1"/>
    </source>
</evidence>
<evidence type="ECO:0000256" key="4">
    <source>
        <dbReference type="ARBA" id="ARBA00018370"/>
    </source>
</evidence>
<sequence length="282" mass="30726">MLKRNKFWLSAVLVAGLALPAFAEEPTADTVVATVNGEKITVGHVLAVKASLPEQYQALPDDVLFTGLVEQLIQQVALSQSLKGEVPLRIKLTAENELNAQRAGYVMDQKLRAAITDEAIQAAYDERYANMEPETEYNASHILVETEDEAKAIKKQLDEGADFAELAKEKSTGPSGPNGGSLGWFGKGMMVKPFEDAVVTMKAGEISDPVQTQFGWHVLILNETRMKDAPPLEEVKGELEAEIQQKLVEQIMADATKGAEITRADEETVPASVLSHPELIDN</sequence>
<feature type="signal peptide" evidence="9">
    <location>
        <begin position="1"/>
        <end position="23"/>
    </location>
</feature>
<dbReference type="InterPro" id="IPR046357">
    <property type="entry name" value="PPIase_dom_sf"/>
</dbReference>
<dbReference type="PROSITE" id="PS01096">
    <property type="entry name" value="PPIC_PPIASE_1"/>
    <property type="match status" value="1"/>
</dbReference>
<accession>A0A347UKX0</accession>
<dbReference type="AlphaFoldDB" id="A0A347UKX0"/>
<dbReference type="Gene3D" id="3.10.50.40">
    <property type="match status" value="1"/>
</dbReference>
<dbReference type="InterPro" id="IPR050245">
    <property type="entry name" value="PrsA_foldase"/>
</dbReference>
<evidence type="ECO:0000256" key="8">
    <source>
        <dbReference type="PROSITE-ProRule" id="PRU00278"/>
    </source>
</evidence>
<dbReference type="KEGG" id="pamo:BAR1_17105"/>
<dbReference type="PANTHER" id="PTHR47245:SF2">
    <property type="entry name" value="PEPTIDYL-PROLYL CIS-TRANS ISOMERASE HP_0175-RELATED"/>
    <property type="match status" value="1"/>
</dbReference>
<feature type="chain" id="PRO_5016724206" description="Parvulin-like PPIase" evidence="9">
    <location>
        <begin position="24"/>
        <end position="282"/>
    </location>
</feature>
<organism evidence="11 12">
    <name type="scientific">Profundibacter amoris</name>
    <dbReference type="NCBI Taxonomy" id="2171755"/>
    <lineage>
        <taxon>Bacteria</taxon>
        <taxon>Pseudomonadati</taxon>
        <taxon>Pseudomonadota</taxon>
        <taxon>Alphaproteobacteria</taxon>
        <taxon>Rhodobacterales</taxon>
        <taxon>Paracoccaceae</taxon>
        <taxon>Profundibacter</taxon>
    </lineage>
</organism>
<dbReference type="RefSeq" id="WP_118944149.1">
    <property type="nucleotide sequence ID" value="NZ_CP032125.1"/>
</dbReference>
<keyword evidence="12" id="KW-1185">Reference proteome</keyword>
<dbReference type="Pfam" id="PF00639">
    <property type="entry name" value="Rotamase"/>
    <property type="match status" value="1"/>
</dbReference>
<dbReference type="InterPro" id="IPR000297">
    <property type="entry name" value="PPIase_PpiC"/>
</dbReference>
<evidence type="ECO:0000256" key="6">
    <source>
        <dbReference type="ARBA" id="ARBA00030642"/>
    </source>
</evidence>
<dbReference type="GO" id="GO:0003755">
    <property type="term" value="F:peptidyl-prolyl cis-trans isomerase activity"/>
    <property type="evidence" value="ECO:0007669"/>
    <property type="project" value="UniProtKB-KW"/>
</dbReference>
<evidence type="ECO:0000256" key="7">
    <source>
        <dbReference type="ARBA" id="ARBA00031484"/>
    </source>
</evidence>
<dbReference type="PROSITE" id="PS50198">
    <property type="entry name" value="PPIC_PPIASE_2"/>
    <property type="match status" value="1"/>
</dbReference>
<dbReference type="SUPFAM" id="SSF54534">
    <property type="entry name" value="FKBP-like"/>
    <property type="match status" value="1"/>
</dbReference>
<evidence type="ECO:0000259" key="10">
    <source>
        <dbReference type="PROSITE" id="PS50198"/>
    </source>
</evidence>
<evidence type="ECO:0000256" key="3">
    <source>
        <dbReference type="ARBA" id="ARBA00013194"/>
    </source>
</evidence>